<reference evidence="1 2" key="1">
    <citation type="submission" date="2016-10" db="EMBL/GenBank/DDBJ databases">
        <authorList>
            <person name="de Groot N.N."/>
        </authorList>
    </citation>
    <scope>NUCLEOTIDE SEQUENCE [LARGE SCALE GENOMIC DNA]</scope>
    <source>
        <strain evidence="1 2">DSM 44468</strain>
    </source>
</reference>
<keyword evidence="2" id="KW-1185">Reference proteome</keyword>
<dbReference type="SUPFAM" id="SSF48452">
    <property type="entry name" value="TPR-like"/>
    <property type="match status" value="1"/>
</dbReference>
<dbReference type="AlphaFoldDB" id="A0A1I3VUQ4"/>
<sequence>MESVDRENELCQVHLAGERRASFFAAALSEAAEAFDLDLHGLEAADVVRVLAERLPEDVLWAVDGECPVPTAGLRVLAVRHDVPAPAADPRDRGYAARIVLGAASVLAPAPISADVLVPAVSGALGSRAPVLAAEALAELEAHGFLLPLDETGTARRLWRLPSPVAEVVRKRLDATTFDVLANRAATALARLLTTPAPLDVYRHALAVAAHPAVPAEQRSALVRAAAAGFERRGDFAAARDTWLTLDEPDALLAAARLALVVGDTAAAVRETAPLIQAARRDRDVRTEHRARFVAAVAHDLRGEYARADKVFHTHPLVAAQGPEPVWLGDDERRRMRLARVRALRVRGEHRHARVLLDAVLPDIRRAQPYGSHRGPWPVAMLEHARLLRHAGDLAGAREVADRLVELFGRAGWGRHRLARAAVAVLAEGEHEPEPVRRAVAESAAWYGHDAPQTLELRVVEAKVLRDHGEHAEALAVLADAEVRASTALGQEHPVTLAVRRQAGVVRMAAGDWAGAARVFEALVPGQERTLGATHPDVRLTRLDLGICLARSERGRWARPLLREAAAASDGQSAPWPRWIRAARARTVLAELPGPVARLFPR</sequence>
<protein>
    <recommendedName>
        <fullName evidence="3">Tetratricopeptide repeat-containing protein</fullName>
    </recommendedName>
</protein>
<dbReference type="InterPro" id="IPR053137">
    <property type="entry name" value="NLR-like"/>
</dbReference>
<evidence type="ECO:0008006" key="3">
    <source>
        <dbReference type="Google" id="ProtNLM"/>
    </source>
</evidence>
<evidence type="ECO:0000313" key="2">
    <source>
        <dbReference type="Proteomes" id="UP000199025"/>
    </source>
</evidence>
<dbReference type="PANTHER" id="PTHR46082">
    <property type="entry name" value="ATP/GTP-BINDING PROTEIN-RELATED"/>
    <property type="match status" value="1"/>
</dbReference>
<dbReference type="InterPro" id="IPR011990">
    <property type="entry name" value="TPR-like_helical_dom_sf"/>
</dbReference>
<dbReference type="Proteomes" id="UP000199025">
    <property type="component" value="Unassembled WGS sequence"/>
</dbReference>
<organism evidence="1 2">
    <name type="scientific">Amycolatopsis sacchari</name>
    <dbReference type="NCBI Taxonomy" id="115433"/>
    <lineage>
        <taxon>Bacteria</taxon>
        <taxon>Bacillati</taxon>
        <taxon>Actinomycetota</taxon>
        <taxon>Actinomycetes</taxon>
        <taxon>Pseudonocardiales</taxon>
        <taxon>Pseudonocardiaceae</taxon>
        <taxon>Amycolatopsis</taxon>
    </lineage>
</organism>
<dbReference type="EMBL" id="FORP01000011">
    <property type="protein sequence ID" value="SFJ97871.1"/>
    <property type="molecule type" value="Genomic_DNA"/>
</dbReference>
<dbReference type="PANTHER" id="PTHR46082:SF6">
    <property type="entry name" value="AAA+ ATPASE DOMAIN-CONTAINING PROTEIN-RELATED"/>
    <property type="match status" value="1"/>
</dbReference>
<accession>A0A1I3VUQ4</accession>
<proteinExistence type="predicted"/>
<name>A0A1I3VUQ4_9PSEU</name>
<dbReference type="STRING" id="115433.SAMN05421835_111179"/>
<gene>
    <name evidence="1" type="ORF">SAMN05421835_111179</name>
</gene>
<evidence type="ECO:0000313" key="1">
    <source>
        <dbReference type="EMBL" id="SFJ97871.1"/>
    </source>
</evidence>
<dbReference type="Gene3D" id="1.25.40.10">
    <property type="entry name" value="Tetratricopeptide repeat domain"/>
    <property type="match status" value="1"/>
</dbReference>